<feature type="transmembrane region" description="Helical" evidence="7">
    <location>
        <begin position="67"/>
        <end position="88"/>
    </location>
</feature>
<proteinExistence type="predicted"/>
<keyword evidence="4 7" id="KW-1133">Transmembrane helix</keyword>
<feature type="transmembrane region" description="Helical" evidence="7">
    <location>
        <begin position="193"/>
        <end position="211"/>
    </location>
</feature>
<evidence type="ECO:0000256" key="2">
    <source>
        <dbReference type="ARBA" id="ARBA00022475"/>
    </source>
</evidence>
<feature type="region of interest" description="Disordered" evidence="6">
    <location>
        <begin position="238"/>
        <end position="259"/>
    </location>
</feature>
<dbReference type="AlphaFoldDB" id="A0A157Q5H1"/>
<sequence length="259" mass="27426">MQQFLVIAVAHFLALLSPGPDFFLIARTSLAAGWRTATGACVGIALANGVFIAAAFAGTAILRQDSLAFTAVQLAGVAYLLCMGVLFVRHAGKTPVDGIPDLRQPSPSAAAGAAWRRACGMGFLSGILNPKNALFYASLAAMLTGPQASAGWKMFYGAWMFCVVLGWDMSIAMAIGHPLVLRRFSRLLPSLEKATGMLLIALALGLLWALHRADQTAQPSLRSSAHRPLPRATMYSARNPISTGYSMPRSIQGQVGPRA</sequence>
<dbReference type="Pfam" id="PF01810">
    <property type="entry name" value="LysE"/>
    <property type="match status" value="1"/>
</dbReference>
<evidence type="ECO:0000313" key="9">
    <source>
        <dbReference type="Proteomes" id="UP000077037"/>
    </source>
</evidence>
<dbReference type="InterPro" id="IPR001123">
    <property type="entry name" value="LeuE-type"/>
</dbReference>
<evidence type="ECO:0000256" key="7">
    <source>
        <dbReference type="SAM" id="Phobius"/>
    </source>
</evidence>
<gene>
    <name evidence="8" type="primary">rhtC</name>
    <name evidence="8" type="ORF">SAMEA1982600_03266</name>
</gene>
<evidence type="ECO:0000256" key="1">
    <source>
        <dbReference type="ARBA" id="ARBA00004651"/>
    </source>
</evidence>
<evidence type="ECO:0000313" key="8">
    <source>
        <dbReference type="EMBL" id="SAI41135.1"/>
    </source>
</evidence>
<comment type="subcellular location">
    <subcellularLocation>
        <location evidence="1">Cell membrane</location>
        <topology evidence="1">Multi-pass membrane protein</topology>
    </subcellularLocation>
</comment>
<feature type="transmembrane region" description="Helical" evidence="7">
    <location>
        <begin position="6"/>
        <end position="25"/>
    </location>
</feature>
<feature type="transmembrane region" description="Helical" evidence="7">
    <location>
        <begin position="37"/>
        <end position="61"/>
    </location>
</feature>
<dbReference type="Proteomes" id="UP000077037">
    <property type="component" value="Unassembled WGS sequence"/>
</dbReference>
<accession>A0A157Q5H1</accession>
<dbReference type="EMBL" id="FKBS01000017">
    <property type="protein sequence ID" value="SAI41135.1"/>
    <property type="molecule type" value="Genomic_DNA"/>
</dbReference>
<dbReference type="GO" id="GO:0015171">
    <property type="term" value="F:amino acid transmembrane transporter activity"/>
    <property type="evidence" value="ECO:0007669"/>
    <property type="project" value="TreeGrafter"/>
</dbReference>
<dbReference type="PANTHER" id="PTHR30086:SF20">
    <property type="entry name" value="ARGININE EXPORTER PROTEIN ARGO-RELATED"/>
    <property type="match status" value="1"/>
</dbReference>
<dbReference type="GO" id="GO:0005886">
    <property type="term" value="C:plasma membrane"/>
    <property type="evidence" value="ECO:0007669"/>
    <property type="project" value="UniProtKB-SubCell"/>
</dbReference>
<feature type="transmembrane region" description="Helical" evidence="7">
    <location>
        <begin position="158"/>
        <end position="181"/>
    </location>
</feature>
<protein>
    <submittedName>
        <fullName evidence="8">Amino acid efflux protein</fullName>
    </submittedName>
</protein>
<organism evidence="8 9">
    <name type="scientific">Bordetella ansorpii</name>
    <dbReference type="NCBI Taxonomy" id="288768"/>
    <lineage>
        <taxon>Bacteria</taxon>
        <taxon>Pseudomonadati</taxon>
        <taxon>Pseudomonadota</taxon>
        <taxon>Betaproteobacteria</taxon>
        <taxon>Burkholderiales</taxon>
        <taxon>Alcaligenaceae</taxon>
        <taxon>Bordetella</taxon>
    </lineage>
</organism>
<keyword evidence="2" id="KW-1003">Cell membrane</keyword>
<reference evidence="8 9" key="1">
    <citation type="submission" date="2016-03" db="EMBL/GenBank/DDBJ databases">
        <authorList>
            <consortium name="Pathogen Informatics"/>
        </authorList>
    </citation>
    <scope>NUCLEOTIDE SEQUENCE [LARGE SCALE GENOMIC DNA]</scope>
    <source>
        <strain evidence="8 9">NCTC13364</strain>
    </source>
</reference>
<name>A0A157Q5H1_9BORD</name>
<keyword evidence="5 7" id="KW-0472">Membrane</keyword>
<evidence type="ECO:0000256" key="5">
    <source>
        <dbReference type="ARBA" id="ARBA00023136"/>
    </source>
</evidence>
<evidence type="ECO:0000256" key="4">
    <source>
        <dbReference type="ARBA" id="ARBA00022989"/>
    </source>
</evidence>
<feature type="compositionally biased region" description="Polar residues" evidence="6">
    <location>
        <begin position="239"/>
        <end position="253"/>
    </location>
</feature>
<dbReference type="PANTHER" id="PTHR30086">
    <property type="entry name" value="ARGININE EXPORTER PROTEIN ARGO"/>
    <property type="match status" value="1"/>
</dbReference>
<evidence type="ECO:0000256" key="3">
    <source>
        <dbReference type="ARBA" id="ARBA00022692"/>
    </source>
</evidence>
<evidence type="ECO:0000256" key="6">
    <source>
        <dbReference type="SAM" id="MobiDB-lite"/>
    </source>
</evidence>
<keyword evidence="3 7" id="KW-0812">Transmembrane</keyword>